<dbReference type="OMA" id="FWSRYIK"/>
<evidence type="ECO:0000259" key="6">
    <source>
        <dbReference type="PROSITE" id="PS51700"/>
    </source>
</evidence>
<keyword evidence="8" id="KW-1185">Reference proteome</keyword>
<feature type="compositionally biased region" description="Low complexity" evidence="5">
    <location>
        <begin position="1325"/>
        <end position="1355"/>
    </location>
</feature>
<dbReference type="GO" id="GO:0004197">
    <property type="term" value="F:cysteine-type endopeptidase activity"/>
    <property type="evidence" value="ECO:0007669"/>
    <property type="project" value="InterPro"/>
</dbReference>
<feature type="region of interest" description="Disordered" evidence="5">
    <location>
        <begin position="38"/>
        <end position="78"/>
    </location>
</feature>
<dbReference type="Proteomes" id="UP000191522">
    <property type="component" value="Unassembled WGS sequence"/>
</dbReference>
<evidence type="ECO:0000313" key="8">
    <source>
        <dbReference type="Proteomes" id="UP000191522"/>
    </source>
</evidence>
<evidence type="ECO:0000313" key="7">
    <source>
        <dbReference type="EMBL" id="OQD72753.1"/>
    </source>
</evidence>
<dbReference type="GO" id="GO:0051307">
    <property type="term" value="P:meiotic chromosome separation"/>
    <property type="evidence" value="ECO:0007669"/>
    <property type="project" value="TreeGrafter"/>
</dbReference>
<dbReference type="Pfam" id="PF03568">
    <property type="entry name" value="Separin_C"/>
    <property type="match status" value="1"/>
</dbReference>
<dbReference type="GO" id="GO:0005737">
    <property type="term" value="C:cytoplasm"/>
    <property type="evidence" value="ECO:0007669"/>
    <property type="project" value="TreeGrafter"/>
</dbReference>
<name>A0A1V6P799_PENDC</name>
<feature type="region of interest" description="Disordered" evidence="5">
    <location>
        <begin position="216"/>
        <end position="235"/>
    </location>
</feature>
<proteinExistence type="predicted"/>
<comment type="caution">
    <text evidence="7">The sequence shown here is derived from an EMBL/GenBank/DDBJ whole genome shotgun (WGS) entry which is preliminary data.</text>
</comment>
<reference evidence="8" key="1">
    <citation type="journal article" date="2017" name="Nat. Microbiol.">
        <title>Global analysis of biosynthetic gene clusters reveals vast potential of secondary metabolite production in Penicillium species.</title>
        <authorList>
            <person name="Nielsen J.C."/>
            <person name="Grijseels S."/>
            <person name="Prigent S."/>
            <person name="Ji B."/>
            <person name="Dainat J."/>
            <person name="Nielsen K.F."/>
            <person name="Frisvad J.C."/>
            <person name="Workman M."/>
            <person name="Nielsen J."/>
        </authorList>
    </citation>
    <scope>NUCLEOTIDE SEQUENCE [LARGE SCALE GENOMIC DNA]</scope>
    <source>
        <strain evidence="8">IBT 11843</strain>
    </source>
</reference>
<evidence type="ECO:0000256" key="4">
    <source>
        <dbReference type="ARBA" id="ARBA00022829"/>
    </source>
</evidence>
<dbReference type="EMBL" id="MDYL01000019">
    <property type="protein sequence ID" value="OQD72753.1"/>
    <property type="molecule type" value="Genomic_DNA"/>
</dbReference>
<feature type="region of interest" description="Disordered" evidence="5">
    <location>
        <begin position="1320"/>
        <end position="1364"/>
    </location>
</feature>
<dbReference type="GO" id="GO:0072686">
    <property type="term" value="C:mitotic spindle"/>
    <property type="evidence" value="ECO:0007669"/>
    <property type="project" value="TreeGrafter"/>
</dbReference>
<dbReference type="InterPro" id="IPR030397">
    <property type="entry name" value="SEPARIN_core_dom"/>
</dbReference>
<feature type="region of interest" description="Disordered" evidence="5">
    <location>
        <begin position="1447"/>
        <end position="1477"/>
    </location>
</feature>
<organism evidence="7 8">
    <name type="scientific">Penicillium decumbens</name>
    <dbReference type="NCBI Taxonomy" id="69771"/>
    <lineage>
        <taxon>Eukaryota</taxon>
        <taxon>Fungi</taxon>
        <taxon>Dikarya</taxon>
        <taxon>Ascomycota</taxon>
        <taxon>Pezizomycotina</taxon>
        <taxon>Eurotiomycetes</taxon>
        <taxon>Eurotiomycetidae</taxon>
        <taxon>Eurotiales</taxon>
        <taxon>Aspergillaceae</taxon>
        <taxon>Penicillium</taxon>
    </lineage>
</organism>
<keyword evidence="3" id="KW-0378">Hydrolase</keyword>
<gene>
    <name evidence="7" type="ORF">PENDEC_c019G04988</name>
</gene>
<dbReference type="SUPFAM" id="SSF48452">
    <property type="entry name" value="TPR-like"/>
    <property type="match status" value="2"/>
</dbReference>
<keyword evidence="4" id="KW-0159">Chromosome partition</keyword>
<dbReference type="InterPro" id="IPR005314">
    <property type="entry name" value="Peptidase_C50"/>
</dbReference>
<dbReference type="EC" id="3.4.22.49" evidence="2"/>
<dbReference type="GO" id="GO:0044732">
    <property type="term" value="C:mitotic spindle pole body"/>
    <property type="evidence" value="ECO:0007669"/>
    <property type="project" value="TreeGrafter"/>
</dbReference>
<dbReference type="PANTHER" id="PTHR12792">
    <property type="entry name" value="EXTRA SPINDLE POLES 1-RELATED"/>
    <property type="match status" value="1"/>
</dbReference>
<feature type="domain" description="Peptidase C50" evidence="6">
    <location>
        <begin position="1886"/>
        <end position="1981"/>
    </location>
</feature>
<dbReference type="OrthoDB" id="10255632at2759"/>
<evidence type="ECO:0000256" key="2">
    <source>
        <dbReference type="ARBA" id="ARBA00012489"/>
    </source>
</evidence>
<dbReference type="STRING" id="69771.A0A1V6P799"/>
<protein>
    <recommendedName>
        <fullName evidence="2">separase</fullName>
        <ecNumber evidence="2">3.4.22.49</ecNumber>
    </recommendedName>
</protein>
<comment type="catalytic activity">
    <reaction evidence="1">
        <text>All bonds known to be hydrolyzed by this endopeptidase have arginine in P1 and an acidic residue in P4. P6 is often occupied by an acidic residue or by a hydroxy-amino-acid residue, the phosphorylation of which enhances cleavage.</text>
        <dbReference type="EC" id="3.4.22.49"/>
    </reaction>
</comment>
<evidence type="ECO:0000256" key="1">
    <source>
        <dbReference type="ARBA" id="ARBA00000451"/>
    </source>
</evidence>
<dbReference type="PANTHER" id="PTHR12792:SF0">
    <property type="entry name" value="SEPARIN"/>
    <property type="match status" value="1"/>
</dbReference>
<evidence type="ECO:0000256" key="5">
    <source>
        <dbReference type="SAM" id="MobiDB-lite"/>
    </source>
</evidence>
<dbReference type="Gene3D" id="1.25.40.10">
    <property type="entry name" value="Tetratricopeptide repeat domain"/>
    <property type="match status" value="1"/>
</dbReference>
<feature type="compositionally biased region" description="Basic residues" evidence="5">
    <location>
        <begin position="1463"/>
        <end position="1477"/>
    </location>
</feature>
<dbReference type="PROSITE" id="PS51700">
    <property type="entry name" value="SEPARIN"/>
    <property type="match status" value="1"/>
</dbReference>
<dbReference type="InterPro" id="IPR011990">
    <property type="entry name" value="TPR-like_helical_dom_sf"/>
</dbReference>
<dbReference type="GO" id="GO:0006508">
    <property type="term" value="P:proteolysis"/>
    <property type="evidence" value="ECO:0007669"/>
    <property type="project" value="InterPro"/>
</dbReference>
<evidence type="ECO:0000256" key="3">
    <source>
        <dbReference type="ARBA" id="ARBA00022801"/>
    </source>
</evidence>
<accession>A0A1V6P799</accession>
<sequence length="2073" mass="227745">MAVTVLPASSMTESVKLAVRSTTTCSDATVLSLQTLLRASSKAPEKPGRKNTKSSKETTTASSRARSSRTTKAKPAKDAALHTIVDPDGYALSPQEKIVLSTEVFNITLKSLTDVLKVPVAKRQTPVADNVSTKSGRSGLAGADPGVYAAAECARLALATLRALKADQSSGEFPNMQLEQGVCVLAGKLISLGLNDMACKELRSLKRRIQQYLDANKTGKKATEPDVTSEEETGRERMSDLITFSNVANAQSLYGLLVSFQSNAMRLFACDRKASTIQKLCPLLQLSDPSSPAQIITAAFKSGSLPAEKAALQLQLLSNTVLSLCSGKSSSNGDSSTNLKPMTALTLQLLSLEIRSLGWKMSGHVCDEIKEVIDPLLRYLGSFSHHSKGIEKSEFATVYKSITRIQSSTSTINKKPQDAKDATSVARIMAILGQLALDAGCFEESLKLFGQTITPFSNAQSLSLATVQCKIASVYFQALKGSKKFLDGALKSISEATEALGLHLRGNASDLDELLVEAARLKKFALAWFGDAMTKTTDSDSKKNEMASDIREYLQAFLRFLRRYIGRPPAEDSDEKEFEMFKIRISMSRSIIFAAVDSAVAVGKLSITSRRPPWDDMLPILTDCHRLLATIENNDESAPDTTLNENIGMGLVKLSNVFWSRYIKEKEAGQSYRELIPLLKQSTQMISGCSPSLRTTAFAALKYERIAHLYLDGSLYGDSEKAFRQSIAEYVDSGTLEQIAQSNVGAQPGLVSQDPQSPGFMLNRVLSTLLKMKLRKKGSNSLSIYEDAELEPERRTMLLEWQMYLLFDMHGQCPSEDGFRSMLTPVVTSLLDMFSLESHPIRHGRVTLAALRFLLEHPNALDSVLTERLMKEGSEALKCESGFGKDADLASFATHITNSLRVIIGFHQGKIDVNGLDKTLASWTSMIRQCSDWKKLLLHVHDTDYWVLQLKALVDYTEIHGLWKAQLSILELILRAAELQKSGGVSDAIIILSRLVLQNCRLGHCQKAGNLLSRGEQYLAQNEVSSLATLSYKLARVEYLLETGQVDKAAPLLTAARALYEKCQKSEELTNLSVLSKISWERLVADAVFSQSRLSAAQGSMTQALFFAKLSVRLNCRIWAKVEKLAQKKQDRSLPAAGSSDVEGIAEGVANLDLSRNESSPEISASYVQGAPFWPHLGSHHTCLLNLATLSAHHGLFQDAIYYGEQALRIDKTLDANVRLVAAQTQLGCYWILGGNVNEGQELLTSASESSKQIQTSVETVSLHMALASLYKVQGQHEKAFRLLQEADKVITAVISSDASSIMEVSDVAALAEKMQDLRVRSTRRTPSTSSATTTGRRTRAASSASTAKKVATPKTPLPDAQSRSLLRLKGNVLRQQADCLRSLREFDRSAQTLAEARQFAVGRESRVSLEIGESGHLLADAIRNFASHAVYCVLPESTISLPSLMSPVKGGEDTSTPAAKPTTRKSKAPARGPRAKVQKASEDYSIMLSKASERLTSVFADATVLGSTLESHAASRLMSRISMLSHATTPGGPVTWAQSPANMNEIGRVGAFARERMAIDFDRKLADFSDPLLWPISSPSTIEMTEEVCSNFTENYVDILPENWNVLSLSLSADQTEFVVSRLQKDRSPFLLRLPLRRGTSDDDEEEQFTFEDGKGEMQELIKLANQSAHAAKAQTDKQSKKEWWKNREALDRQMESLLQNIENIWFGGFRGVFSPLSRNSSALGKFSSAFQGILDKHLPSRRKGGKASSPRLMLHQNVVELFIGLRDLEHQEEPEDTLMDLLYFVVDILQFQGERNAYDEIDFDMMVVDTLDALRCYHEAAREELSSRPPRHTILVLDKALHLFPWESLPCLQGFPVCRVPSLECLRDRVLQFRDSRSGAVLDRTSGAFILNPTGDLRTTQTTFEEDLSAQKSWTGVIKREPTEDEFRTSLESKDLFLYFGHGSGAQYIRGRTVKRMTKCAVAFLMGCSSGTLTEAGEYEPYGTPMNYLHAGSPALVATLWDVTDKDIDRFCTSAFDTWGLLGKKGKAKGKAKQSVDAGLDAAIAGARGSCVLKYLNGAAPVVYGVPVFLD</sequence>
<dbReference type="GO" id="GO:0005634">
    <property type="term" value="C:nucleus"/>
    <property type="evidence" value="ECO:0007669"/>
    <property type="project" value="InterPro"/>
</dbReference>